<dbReference type="GO" id="GO:0016567">
    <property type="term" value="P:protein ubiquitination"/>
    <property type="evidence" value="ECO:0007669"/>
    <property type="project" value="TreeGrafter"/>
</dbReference>
<protein>
    <recommendedName>
        <fullName evidence="6">RING-type domain-containing protein</fullName>
    </recommendedName>
</protein>
<dbReference type="PANTHER" id="PTHR12183:SF32">
    <property type="entry name" value="MITOCHONDRIAL E3 UBIQUITIN PROTEIN LIGASE 1"/>
    <property type="match status" value="1"/>
</dbReference>
<feature type="transmembrane region" description="Helical" evidence="5">
    <location>
        <begin position="170"/>
        <end position="190"/>
    </location>
</feature>
<evidence type="ECO:0000256" key="1">
    <source>
        <dbReference type="ARBA" id="ARBA00022723"/>
    </source>
</evidence>
<dbReference type="PROSITE" id="PS50089">
    <property type="entry name" value="ZF_RING_2"/>
    <property type="match status" value="1"/>
</dbReference>
<feature type="transmembrane region" description="Helical" evidence="5">
    <location>
        <begin position="125"/>
        <end position="150"/>
    </location>
</feature>
<evidence type="ECO:0000313" key="7">
    <source>
        <dbReference type="EMBL" id="CAB3361008.1"/>
    </source>
</evidence>
<evidence type="ECO:0000256" key="2">
    <source>
        <dbReference type="ARBA" id="ARBA00022771"/>
    </source>
</evidence>
<sequence>MASAGHLLKGLLFISYKCGAVIVAAVAATGRLIATALNSLASLVAILFEDFCFFSADVLSKAVEALQVLSYILSGLFANLKNAVFTVKDGITTVIQSMADSVFFVFDSIGQIWGMLLSFAEFIKWILMVIGQGCWFAVQLVPLCIVYLMAGTFCLNQTSSAVSWCYHFVTDFPVESLMGLVSAFIISYWLHKRRSSIGSTIVQAGRWTGYTAKTTARKMWCTVMQCLHMGQSSRISMQRHRLDDSDDEDVPLALRLRARKSLQEVNLKRQLLVEQEEKLCVVCLEQNKCVILMPCRHLCMCLDCSAILSNTTSLCPICRTYYERAVPVYM</sequence>
<accession>A0A8S1BWF1</accession>
<dbReference type="Proteomes" id="UP000494165">
    <property type="component" value="Unassembled WGS sequence"/>
</dbReference>
<keyword evidence="1" id="KW-0479">Metal-binding</keyword>
<dbReference type="PANTHER" id="PTHR12183">
    <property type="entry name" value="MITOCHONDRIAL UBIQUITIN LIGASE ACTIVATOR OF NFKB 1"/>
    <property type="match status" value="1"/>
</dbReference>
<dbReference type="EMBL" id="CADEPI010000005">
    <property type="protein sequence ID" value="CAB3361008.1"/>
    <property type="molecule type" value="Genomic_DNA"/>
</dbReference>
<proteinExistence type="predicted"/>
<dbReference type="SUPFAM" id="SSF57850">
    <property type="entry name" value="RING/U-box"/>
    <property type="match status" value="1"/>
</dbReference>
<dbReference type="InterPro" id="IPR001841">
    <property type="entry name" value="Znf_RING"/>
</dbReference>
<comment type="caution">
    <text evidence="7">The sequence shown here is derived from an EMBL/GenBank/DDBJ whole genome shotgun (WGS) entry which is preliminary data.</text>
</comment>
<keyword evidence="5" id="KW-0472">Membrane</keyword>
<dbReference type="GO" id="GO:0008270">
    <property type="term" value="F:zinc ion binding"/>
    <property type="evidence" value="ECO:0007669"/>
    <property type="project" value="UniProtKB-KW"/>
</dbReference>
<organism evidence="7 8">
    <name type="scientific">Cloeon dipterum</name>
    <dbReference type="NCBI Taxonomy" id="197152"/>
    <lineage>
        <taxon>Eukaryota</taxon>
        <taxon>Metazoa</taxon>
        <taxon>Ecdysozoa</taxon>
        <taxon>Arthropoda</taxon>
        <taxon>Hexapoda</taxon>
        <taxon>Insecta</taxon>
        <taxon>Pterygota</taxon>
        <taxon>Palaeoptera</taxon>
        <taxon>Ephemeroptera</taxon>
        <taxon>Pisciforma</taxon>
        <taxon>Baetidae</taxon>
        <taxon>Cloeon</taxon>
    </lineage>
</organism>
<keyword evidence="2 4" id="KW-0863">Zinc-finger</keyword>
<dbReference type="Pfam" id="PF13920">
    <property type="entry name" value="zf-C3HC4_3"/>
    <property type="match status" value="1"/>
</dbReference>
<dbReference type="OrthoDB" id="1711136at2759"/>
<keyword evidence="3" id="KW-0862">Zinc</keyword>
<feature type="domain" description="RING-type" evidence="6">
    <location>
        <begin position="280"/>
        <end position="319"/>
    </location>
</feature>
<keyword evidence="5" id="KW-0812">Transmembrane</keyword>
<dbReference type="InterPro" id="IPR051652">
    <property type="entry name" value="MDM2_MDM4_MUL1"/>
</dbReference>
<evidence type="ECO:0000256" key="5">
    <source>
        <dbReference type="SAM" id="Phobius"/>
    </source>
</evidence>
<dbReference type="AlphaFoldDB" id="A0A8S1BWF1"/>
<dbReference type="InterPro" id="IPR013083">
    <property type="entry name" value="Znf_RING/FYVE/PHD"/>
</dbReference>
<evidence type="ECO:0000313" key="8">
    <source>
        <dbReference type="Proteomes" id="UP000494165"/>
    </source>
</evidence>
<dbReference type="Gene3D" id="3.30.40.10">
    <property type="entry name" value="Zinc/RING finger domain, C3HC4 (zinc finger)"/>
    <property type="match status" value="1"/>
</dbReference>
<name>A0A8S1BWF1_9INSE</name>
<gene>
    <name evidence="7" type="ORF">CLODIP_2_CD11482</name>
</gene>
<reference evidence="7 8" key="1">
    <citation type="submission" date="2020-04" db="EMBL/GenBank/DDBJ databases">
        <authorList>
            <person name="Alioto T."/>
            <person name="Alioto T."/>
            <person name="Gomez Garrido J."/>
        </authorList>
    </citation>
    <scope>NUCLEOTIDE SEQUENCE [LARGE SCALE GENOMIC DNA]</scope>
</reference>
<dbReference type="GO" id="GO:0004842">
    <property type="term" value="F:ubiquitin-protein transferase activity"/>
    <property type="evidence" value="ECO:0007669"/>
    <property type="project" value="TreeGrafter"/>
</dbReference>
<feature type="transmembrane region" description="Helical" evidence="5">
    <location>
        <begin position="12"/>
        <end position="34"/>
    </location>
</feature>
<keyword evidence="5" id="KW-1133">Transmembrane helix</keyword>
<keyword evidence="8" id="KW-1185">Reference proteome</keyword>
<evidence type="ECO:0000259" key="6">
    <source>
        <dbReference type="PROSITE" id="PS50089"/>
    </source>
</evidence>
<evidence type="ECO:0000256" key="4">
    <source>
        <dbReference type="PROSITE-ProRule" id="PRU00175"/>
    </source>
</evidence>
<evidence type="ECO:0000256" key="3">
    <source>
        <dbReference type="ARBA" id="ARBA00022833"/>
    </source>
</evidence>